<dbReference type="OrthoDB" id="3238562at2759"/>
<dbReference type="SUPFAM" id="SSF50978">
    <property type="entry name" value="WD40 repeat-like"/>
    <property type="match status" value="1"/>
</dbReference>
<dbReference type="PROSITE" id="PS50082">
    <property type="entry name" value="WD_REPEATS_2"/>
    <property type="match status" value="1"/>
</dbReference>
<evidence type="ECO:0000256" key="2">
    <source>
        <dbReference type="ARBA" id="ARBA00022737"/>
    </source>
</evidence>
<evidence type="ECO:0000313" key="4">
    <source>
        <dbReference type="EMBL" id="THH19758.1"/>
    </source>
</evidence>
<evidence type="ECO:0000313" key="5">
    <source>
        <dbReference type="Proteomes" id="UP000308730"/>
    </source>
</evidence>
<reference evidence="4 5" key="1">
    <citation type="submission" date="2019-02" db="EMBL/GenBank/DDBJ databases">
        <title>Genome sequencing of the rare red list fungi Antrodiella citrinella (Flaviporus citrinellus).</title>
        <authorList>
            <person name="Buettner E."/>
            <person name="Kellner H."/>
        </authorList>
    </citation>
    <scope>NUCLEOTIDE SEQUENCE [LARGE SCALE GENOMIC DNA]</scope>
    <source>
        <strain evidence="4 5">DSM 108506</strain>
    </source>
</reference>
<dbReference type="InterPro" id="IPR015943">
    <property type="entry name" value="WD40/YVTN_repeat-like_dom_sf"/>
</dbReference>
<keyword evidence="2" id="KW-0677">Repeat</keyword>
<keyword evidence="5" id="KW-1185">Reference proteome</keyword>
<dbReference type="SMART" id="SM00320">
    <property type="entry name" value="WD40"/>
    <property type="match status" value="3"/>
</dbReference>
<feature type="repeat" description="WD" evidence="3">
    <location>
        <begin position="12"/>
        <end position="44"/>
    </location>
</feature>
<proteinExistence type="predicted"/>
<accession>A0A4S4M5J7</accession>
<protein>
    <submittedName>
        <fullName evidence="4">Uncharacterized protein</fullName>
    </submittedName>
</protein>
<dbReference type="InterPro" id="IPR051179">
    <property type="entry name" value="WD_repeat_multifunction"/>
</dbReference>
<dbReference type="PANTHER" id="PTHR19857">
    <property type="entry name" value="MITOCHONDRIAL DIVISION PROTEIN 1-RELATED"/>
    <property type="match status" value="1"/>
</dbReference>
<sequence length="292" mass="32297">MSLIYRPYLNLRGGHIGGILTVSFSPRGTFIATGGDDGRFCVFSGSEIQRTPSCVVYKMEQLLCVMLTPKPGPQSPEHNVVASGAKKELRVWQYRDSRQGDDWILQKDLPDPPKSSDTESLDVVVTSIHWLNRTDLLVTYMQHGMVVFDSSQDWAVRSLTVSGLIASASISPSKDRIVLSNIRNGFDIYNLNTRSPVHILRHQVASLSPVPAIFLHDGYAVLGGTTAGQCYLWDATNGHVMHSLQLPSNDIEVFAVSAYHNPKTDAFYIATGIMPNNPIDTMIWKAEDIGMF</sequence>
<name>A0A4S4M5J7_9APHY</name>
<dbReference type="EMBL" id="SGPM01000522">
    <property type="protein sequence ID" value="THH19758.1"/>
    <property type="molecule type" value="Genomic_DNA"/>
</dbReference>
<dbReference type="InterPro" id="IPR001680">
    <property type="entry name" value="WD40_rpt"/>
</dbReference>
<organism evidence="4 5">
    <name type="scientific">Antrodiella citrinella</name>
    <dbReference type="NCBI Taxonomy" id="2447956"/>
    <lineage>
        <taxon>Eukaryota</taxon>
        <taxon>Fungi</taxon>
        <taxon>Dikarya</taxon>
        <taxon>Basidiomycota</taxon>
        <taxon>Agaricomycotina</taxon>
        <taxon>Agaricomycetes</taxon>
        <taxon>Polyporales</taxon>
        <taxon>Steccherinaceae</taxon>
        <taxon>Antrodiella</taxon>
    </lineage>
</organism>
<dbReference type="InterPro" id="IPR036322">
    <property type="entry name" value="WD40_repeat_dom_sf"/>
</dbReference>
<dbReference type="Gene3D" id="2.130.10.10">
    <property type="entry name" value="YVTN repeat-like/Quinoprotein amine dehydrogenase"/>
    <property type="match status" value="1"/>
</dbReference>
<keyword evidence="1 3" id="KW-0853">WD repeat</keyword>
<evidence type="ECO:0000256" key="3">
    <source>
        <dbReference type="PROSITE-ProRule" id="PRU00221"/>
    </source>
</evidence>
<dbReference type="AlphaFoldDB" id="A0A4S4M5J7"/>
<dbReference type="Proteomes" id="UP000308730">
    <property type="component" value="Unassembled WGS sequence"/>
</dbReference>
<gene>
    <name evidence="4" type="ORF">EUX98_g8710</name>
</gene>
<comment type="caution">
    <text evidence="4">The sequence shown here is derived from an EMBL/GenBank/DDBJ whole genome shotgun (WGS) entry which is preliminary data.</text>
</comment>
<dbReference type="Pfam" id="PF00400">
    <property type="entry name" value="WD40"/>
    <property type="match status" value="1"/>
</dbReference>
<dbReference type="PANTHER" id="PTHR19857:SF21">
    <property type="entry name" value="ANAPHASE-PROMOTING COMPLEX SUBUNIT 4 WD40 DOMAIN-CONTAINING PROTEIN"/>
    <property type="match status" value="1"/>
</dbReference>
<evidence type="ECO:0000256" key="1">
    <source>
        <dbReference type="ARBA" id="ARBA00022574"/>
    </source>
</evidence>